<dbReference type="Gene3D" id="1.20.1440.60">
    <property type="entry name" value="23S rRNA-intervening sequence"/>
    <property type="match status" value="1"/>
</dbReference>
<dbReference type="CDD" id="cd16377">
    <property type="entry name" value="23S_rRNA_IVP_like"/>
    <property type="match status" value="1"/>
</dbReference>
<proteinExistence type="predicted"/>
<organism evidence="1 2">
    <name type="scientific">Vibrio scophthalmi</name>
    <dbReference type="NCBI Taxonomy" id="45658"/>
    <lineage>
        <taxon>Bacteria</taxon>
        <taxon>Pseudomonadati</taxon>
        <taxon>Pseudomonadota</taxon>
        <taxon>Gammaproteobacteria</taxon>
        <taxon>Vibrionales</taxon>
        <taxon>Vibrionaceae</taxon>
        <taxon>Vibrio</taxon>
    </lineage>
</organism>
<accession>A0A1C7F6E0</accession>
<dbReference type="Pfam" id="PF05635">
    <property type="entry name" value="23S_rRNA_IVP"/>
    <property type="match status" value="1"/>
</dbReference>
<gene>
    <name evidence="1" type="ORF">VSVS05_00562</name>
</gene>
<reference evidence="1 2" key="1">
    <citation type="submission" date="2016-07" db="EMBL/GenBank/DDBJ databases">
        <title>Genome sequencing of Vibrio scophthalmi strain VS-05, an isolated from Paralichthys olivaceus.</title>
        <authorList>
            <person name="Han H.-J."/>
        </authorList>
    </citation>
    <scope>NUCLEOTIDE SEQUENCE [LARGE SCALE GENOMIC DNA]</scope>
    <source>
        <strain evidence="1 2">VS-05</strain>
    </source>
</reference>
<dbReference type="InterPro" id="IPR012657">
    <property type="entry name" value="23S_rRNA-intervening_sequence"/>
</dbReference>
<keyword evidence="2" id="KW-1185">Reference proteome</keyword>
<dbReference type="Proteomes" id="UP000092528">
    <property type="component" value="Chromosome 1"/>
</dbReference>
<evidence type="ECO:0000313" key="2">
    <source>
        <dbReference type="Proteomes" id="UP000092528"/>
    </source>
</evidence>
<dbReference type="PANTHER" id="PTHR38471:SF2">
    <property type="entry name" value="FOUR HELIX BUNDLE PROTEIN"/>
    <property type="match status" value="1"/>
</dbReference>
<dbReference type="EMBL" id="CP016414">
    <property type="protein sequence ID" value="ANU35695.1"/>
    <property type="molecule type" value="Genomic_DNA"/>
</dbReference>
<dbReference type="NCBIfam" id="TIGR02436">
    <property type="entry name" value="four helix bundle protein"/>
    <property type="match status" value="1"/>
</dbReference>
<dbReference type="PANTHER" id="PTHR38471">
    <property type="entry name" value="FOUR HELIX BUNDLE PROTEIN"/>
    <property type="match status" value="1"/>
</dbReference>
<dbReference type="STRING" id="45658.VSVS12_02415"/>
<name>A0A1C7F6E0_9VIBR</name>
<protein>
    <recommendedName>
        <fullName evidence="3">Four helix bundle protein</fullName>
    </recommendedName>
</protein>
<dbReference type="AlphaFoldDB" id="A0A1C7F6E0"/>
<sequence>MKYEKLDVWKTSFELCKRTYIGVQHMPDYSFRDQIRRSSISIPSNIAEGVERTSPKETAYFFNVAKGSVGELKTQLLLAAELKYIHPRLCNELCTNCEDIARILGALIIKHRTKA</sequence>
<dbReference type="SUPFAM" id="SSF158446">
    <property type="entry name" value="IVS-encoded protein-like"/>
    <property type="match status" value="1"/>
</dbReference>
<dbReference type="InterPro" id="IPR036583">
    <property type="entry name" value="23S_rRNA_IVS_sf"/>
</dbReference>
<evidence type="ECO:0008006" key="3">
    <source>
        <dbReference type="Google" id="ProtNLM"/>
    </source>
</evidence>
<dbReference type="NCBIfam" id="NF008912">
    <property type="entry name" value="PRK12275.1-6"/>
    <property type="match status" value="1"/>
</dbReference>
<dbReference type="PATRIC" id="fig|45658.7.peg.525"/>
<evidence type="ECO:0000313" key="1">
    <source>
        <dbReference type="EMBL" id="ANU35695.1"/>
    </source>
</evidence>
<dbReference type="RefSeq" id="WP_065545130.1">
    <property type="nucleotide sequence ID" value="NZ_CP016414.1"/>
</dbReference>
<dbReference type="GeneID" id="96871442"/>